<proteinExistence type="inferred from homology"/>
<feature type="domain" description="CusB-like beta-barrel" evidence="4">
    <location>
        <begin position="243"/>
        <end position="286"/>
    </location>
</feature>
<reference evidence="5 6" key="1">
    <citation type="submission" date="2016-01" db="EMBL/GenBank/DDBJ databases">
        <title>Draft genome of the antarctic isolate Shewanella frigidimarina Ag06-30.</title>
        <authorList>
            <person name="Parmeciano Di Noto G."/>
            <person name="Vazquez S."/>
            <person name="Mac Cormack W."/>
            <person name="Iriarte A."/>
            <person name="Quiroga C."/>
        </authorList>
    </citation>
    <scope>NUCLEOTIDE SEQUENCE [LARGE SCALE GENOMIC DNA]</scope>
    <source>
        <strain evidence="5 6">Ag06-30</strain>
    </source>
</reference>
<evidence type="ECO:0000259" key="3">
    <source>
        <dbReference type="Pfam" id="PF25917"/>
    </source>
</evidence>
<evidence type="ECO:0000313" key="5">
    <source>
        <dbReference type="EMBL" id="KVX00202.1"/>
    </source>
</evidence>
<evidence type="ECO:0000313" key="6">
    <source>
        <dbReference type="Proteomes" id="UP000055702"/>
    </source>
</evidence>
<dbReference type="Pfam" id="PF25917">
    <property type="entry name" value="BSH_RND"/>
    <property type="match status" value="1"/>
</dbReference>
<sequence>MSINKRLVLVPSIIVVLVVAGVYWWSQVRYIESTDNAYVEADISNISVKVPGYIVLSAVVDNQHVNKGELLAQLEDSQFVAKLAQSKAVLASTQANLQTLAAKVDLQQALINQAKAAVVASQSEQLIAQQQLKRSQKLKVSNYSSQNDVDQLQAGFDSASAHVDEAQAALVAKQRELSVFNAQLLQVQADVDQAMASVELANIQLVDTRVTAPFSGIIGKRGAMVGQYVQPGQALFSLVPDAQVWITANFKETQIEHMQAGQAVKVSLDAYPDDVFSGFIDSLAPASGSKFSLLPAENATGNFTKIVQRIPVRIRLDHDQPSSAIGRILPGLSAVVEVDTESATQSHELAKASAVQATSVTAGH</sequence>
<dbReference type="PANTHER" id="PTHR30386">
    <property type="entry name" value="MEMBRANE FUSION SUBUNIT OF EMRAB-TOLC MULTIDRUG EFFLUX PUMP"/>
    <property type="match status" value="1"/>
</dbReference>
<dbReference type="InterPro" id="IPR058792">
    <property type="entry name" value="Beta-barrel_RND_2"/>
</dbReference>
<keyword evidence="2" id="KW-1133">Transmembrane helix</keyword>
<keyword evidence="2" id="KW-0812">Transmembrane</keyword>
<dbReference type="Pfam" id="PF25954">
    <property type="entry name" value="Beta-barrel_RND_2"/>
    <property type="match status" value="1"/>
</dbReference>
<feature type="transmembrane region" description="Helical" evidence="2">
    <location>
        <begin position="7"/>
        <end position="26"/>
    </location>
</feature>
<gene>
    <name evidence="5" type="ORF">AWJ07_08920</name>
</gene>
<evidence type="ECO:0000259" key="4">
    <source>
        <dbReference type="Pfam" id="PF25954"/>
    </source>
</evidence>
<dbReference type="SUPFAM" id="SSF111369">
    <property type="entry name" value="HlyD-like secretion proteins"/>
    <property type="match status" value="2"/>
</dbReference>
<dbReference type="RefSeq" id="WP_059747544.1">
    <property type="nucleotide sequence ID" value="NZ_LRDC01000062.1"/>
</dbReference>
<dbReference type="Proteomes" id="UP000055702">
    <property type="component" value="Unassembled WGS sequence"/>
</dbReference>
<accession>A0A119CYR8</accession>
<organism evidence="5">
    <name type="scientific">Shewanella frigidimarina</name>
    <dbReference type="NCBI Taxonomy" id="56812"/>
    <lineage>
        <taxon>Bacteria</taxon>
        <taxon>Pseudomonadati</taxon>
        <taxon>Pseudomonadota</taxon>
        <taxon>Gammaproteobacteria</taxon>
        <taxon>Alteromonadales</taxon>
        <taxon>Shewanellaceae</taxon>
        <taxon>Shewanella</taxon>
    </lineage>
</organism>
<dbReference type="GO" id="GO:0055085">
    <property type="term" value="P:transmembrane transport"/>
    <property type="evidence" value="ECO:0007669"/>
    <property type="project" value="InterPro"/>
</dbReference>
<evidence type="ECO:0000256" key="1">
    <source>
        <dbReference type="ARBA" id="ARBA00009477"/>
    </source>
</evidence>
<comment type="similarity">
    <text evidence="1">Belongs to the membrane fusion protein (MFP) (TC 8.A.1) family.</text>
</comment>
<dbReference type="InterPro" id="IPR058625">
    <property type="entry name" value="MdtA-like_BSH"/>
</dbReference>
<name>A0A119CYR8_SHEFR</name>
<dbReference type="Gene3D" id="2.40.30.170">
    <property type="match status" value="1"/>
</dbReference>
<dbReference type="EMBL" id="LRDC01000062">
    <property type="protein sequence ID" value="KVX00202.1"/>
    <property type="molecule type" value="Genomic_DNA"/>
</dbReference>
<feature type="domain" description="Multidrug resistance protein MdtA-like barrel-sandwich hybrid" evidence="3">
    <location>
        <begin position="45"/>
        <end position="238"/>
    </location>
</feature>
<dbReference type="InterPro" id="IPR050739">
    <property type="entry name" value="MFP"/>
</dbReference>
<dbReference type="Gene3D" id="1.10.287.470">
    <property type="entry name" value="Helix hairpin bin"/>
    <property type="match status" value="2"/>
</dbReference>
<keyword evidence="2" id="KW-0472">Membrane</keyword>
<comment type="caution">
    <text evidence="5">The sequence shown here is derived from an EMBL/GenBank/DDBJ whole genome shotgun (WGS) entry which is preliminary data.</text>
</comment>
<dbReference type="PANTHER" id="PTHR30386:SF24">
    <property type="entry name" value="MULTIDRUG RESISTANCE EFFLUX PUMP"/>
    <property type="match status" value="1"/>
</dbReference>
<protein>
    <submittedName>
        <fullName evidence="5">Hemolysin D</fullName>
    </submittedName>
</protein>
<dbReference type="AlphaFoldDB" id="A0A119CYR8"/>
<evidence type="ECO:0000256" key="2">
    <source>
        <dbReference type="SAM" id="Phobius"/>
    </source>
</evidence>
<dbReference type="Gene3D" id="2.40.50.100">
    <property type="match status" value="1"/>
</dbReference>